<protein>
    <submittedName>
        <fullName evidence="3">Aspartate racemase</fullName>
    </submittedName>
</protein>
<evidence type="ECO:0000256" key="1">
    <source>
        <dbReference type="ARBA" id="ARBA00007847"/>
    </source>
</evidence>
<organism evidence="3 4">
    <name type="scientific">Albidovulum denitrificans</name>
    <dbReference type="NCBI Taxonomy" id="404881"/>
    <lineage>
        <taxon>Bacteria</taxon>
        <taxon>Pseudomonadati</taxon>
        <taxon>Pseudomonadota</taxon>
        <taxon>Alphaproteobacteria</taxon>
        <taxon>Rhodobacterales</taxon>
        <taxon>Paracoccaceae</taxon>
        <taxon>Albidovulum</taxon>
    </lineage>
</organism>
<keyword evidence="4" id="KW-1185">Reference proteome</keyword>
<dbReference type="PROSITE" id="PS00923">
    <property type="entry name" value="ASP_GLU_RACEMASE_1"/>
    <property type="match status" value="1"/>
</dbReference>
<dbReference type="Pfam" id="PF01177">
    <property type="entry name" value="Asp_Glu_race"/>
    <property type="match status" value="1"/>
</dbReference>
<evidence type="ECO:0000313" key="3">
    <source>
        <dbReference type="EMBL" id="PQV58563.1"/>
    </source>
</evidence>
<accession>A0A2S8SCR4</accession>
<reference evidence="3 4" key="1">
    <citation type="submission" date="2018-02" db="EMBL/GenBank/DDBJ databases">
        <title>Genomic Encyclopedia of Archaeal and Bacterial Type Strains, Phase II (KMG-II): from individual species to whole genera.</title>
        <authorList>
            <person name="Goeker M."/>
        </authorList>
    </citation>
    <scope>NUCLEOTIDE SEQUENCE [LARGE SCALE GENOMIC DNA]</scope>
    <source>
        <strain evidence="3 4">DSM 18921</strain>
    </source>
</reference>
<dbReference type="GO" id="GO:0047661">
    <property type="term" value="F:amino-acid racemase activity"/>
    <property type="evidence" value="ECO:0007669"/>
    <property type="project" value="InterPro"/>
</dbReference>
<comment type="caution">
    <text evidence="3">The sequence shown here is derived from an EMBL/GenBank/DDBJ whole genome shotgun (WGS) entry which is preliminary data.</text>
</comment>
<dbReference type="Proteomes" id="UP000238338">
    <property type="component" value="Unassembled WGS sequence"/>
</dbReference>
<dbReference type="InterPro" id="IPR015942">
    <property type="entry name" value="Asp/Glu/hydantoin_racemase"/>
</dbReference>
<dbReference type="PANTHER" id="PTHR21198">
    <property type="entry name" value="GLUTAMATE RACEMASE"/>
    <property type="match status" value="1"/>
</dbReference>
<dbReference type="Gene3D" id="3.40.50.1860">
    <property type="match status" value="2"/>
</dbReference>
<dbReference type="AlphaFoldDB" id="A0A2S8SCR4"/>
<dbReference type="InterPro" id="IPR018187">
    <property type="entry name" value="Asp/Glu_racemase_AS_1"/>
</dbReference>
<evidence type="ECO:0000256" key="2">
    <source>
        <dbReference type="ARBA" id="ARBA00023235"/>
    </source>
</evidence>
<name>A0A2S8SCR4_9RHOB</name>
<dbReference type="NCBIfam" id="TIGR00035">
    <property type="entry name" value="asp_race"/>
    <property type="match status" value="1"/>
</dbReference>
<dbReference type="InterPro" id="IPR001920">
    <property type="entry name" value="Asp/Glu_race"/>
</dbReference>
<dbReference type="OrthoDB" id="9803739at2"/>
<proteinExistence type="inferred from homology"/>
<keyword evidence="2" id="KW-0413">Isomerase</keyword>
<comment type="similarity">
    <text evidence="1">Belongs to the aspartate/glutamate racemases family.</text>
</comment>
<dbReference type="RefSeq" id="WP_105512829.1">
    <property type="nucleotide sequence ID" value="NZ_PVEP01000001.1"/>
</dbReference>
<dbReference type="PANTHER" id="PTHR21198:SF7">
    <property type="entry name" value="ASPARTATE-GLUTAMATE RACEMASE FAMILY"/>
    <property type="match status" value="1"/>
</dbReference>
<evidence type="ECO:0000313" key="4">
    <source>
        <dbReference type="Proteomes" id="UP000238338"/>
    </source>
</evidence>
<sequence>MRLVGILGGMGPEATVLLMQKVIDRRAGGDDAGHVPLLVHQNPQVPSRIAALIEGTGESPAPVLAAMARALEGAGARALAMPCNTAHAYAGAIRAAAGVPFLDMIGLSTARLAGQGRRIGMLASPAVRLAGVFDDAFAAAGLTAIWPADDAPVLALIRAVKAGRTGAEERAALTDAARGLVAQGADHLAIACTELSMLAPGLPEGVDWTDTLDCLADAIVAFSTAAGD</sequence>
<dbReference type="SUPFAM" id="SSF53681">
    <property type="entry name" value="Aspartate/glutamate racemase"/>
    <property type="match status" value="2"/>
</dbReference>
<gene>
    <name evidence="3" type="ORF">LX70_00375</name>
</gene>
<dbReference type="InterPro" id="IPR004380">
    <property type="entry name" value="Asp_race"/>
</dbReference>
<dbReference type="EMBL" id="PVEP01000001">
    <property type="protein sequence ID" value="PQV58563.1"/>
    <property type="molecule type" value="Genomic_DNA"/>
</dbReference>